<comment type="subcellular location">
    <subcellularLocation>
        <location evidence="1">Membrane</location>
    </subcellularLocation>
</comment>
<dbReference type="STRING" id="35608.A0A2U1NKB5"/>
<evidence type="ECO:0000313" key="5">
    <source>
        <dbReference type="Proteomes" id="UP000245207"/>
    </source>
</evidence>
<dbReference type="OrthoDB" id="308383at2759"/>
<evidence type="ECO:0000256" key="2">
    <source>
        <dbReference type="ARBA" id="ARBA00022692"/>
    </source>
</evidence>
<keyword evidence="3" id="KW-0472">Membrane</keyword>
<dbReference type="Proteomes" id="UP000245207">
    <property type="component" value="Unassembled WGS sequence"/>
</dbReference>
<dbReference type="InterPro" id="IPR023395">
    <property type="entry name" value="MCP_dom_sf"/>
</dbReference>
<keyword evidence="2" id="KW-0812">Transmembrane</keyword>
<organism evidence="4 5">
    <name type="scientific">Artemisia annua</name>
    <name type="common">Sweet wormwood</name>
    <dbReference type="NCBI Taxonomy" id="35608"/>
    <lineage>
        <taxon>Eukaryota</taxon>
        <taxon>Viridiplantae</taxon>
        <taxon>Streptophyta</taxon>
        <taxon>Embryophyta</taxon>
        <taxon>Tracheophyta</taxon>
        <taxon>Spermatophyta</taxon>
        <taxon>Magnoliopsida</taxon>
        <taxon>eudicotyledons</taxon>
        <taxon>Gunneridae</taxon>
        <taxon>Pentapetalae</taxon>
        <taxon>asterids</taxon>
        <taxon>campanulids</taxon>
        <taxon>Asterales</taxon>
        <taxon>Asteraceae</taxon>
        <taxon>Asteroideae</taxon>
        <taxon>Anthemideae</taxon>
        <taxon>Artemisiinae</taxon>
        <taxon>Artemisia</taxon>
    </lineage>
</organism>
<proteinExistence type="predicted"/>
<reference evidence="4 5" key="1">
    <citation type="journal article" date="2018" name="Mol. Plant">
        <title>The genome of Artemisia annua provides insight into the evolution of Asteraceae family and artemisinin biosynthesis.</title>
        <authorList>
            <person name="Shen Q."/>
            <person name="Zhang L."/>
            <person name="Liao Z."/>
            <person name="Wang S."/>
            <person name="Yan T."/>
            <person name="Shi P."/>
            <person name="Liu M."/>
            <person name="Fu X."/>
            <person name="Pan Q."/>
            <person name="Wang Y."/>
            <person name="Lv Z."/>
            <person name="Lu X."/>
            <person name="Zhang F."/>
            <person name="Jiang W."/>
            <person name="Ma Y."/>
            <person name="Chen M."/>
            <person name="Hao X."/>
            <person name="Li L."/>
            <person name="Tang Y."/>
            <person name="Lv G."/>
            <person name="Zhou Y."/>
            <person name="Sun X."/>
            <person name="Brodelius P.E."/>
            <person name="Rose J.K.C."/>
            <person name="Tang K."/>
        </authorList>
    </citation>
    <scope>NUCLEOTIDE SEQUENCE [LARGE SCALE GENOMIC DNA]</scope>
    <source>
        <strain evidence="5">cv. Huhao1</strain>
        <tissue evidence="4">Leaf</tissue>
    </source>
</reference>
<evidence type="ECO:0000256" key="1">
    <source>
        <dbReference type="ARBA" id="ARBA00004370"/>
    </source>
</evidence>
<gene>
    <name evidence="4" type="ORF">CTI12_AA255020</name>
</gene>
<sequence length="286" mass="31422">MDSYKSEKPSWGHGGLAISKTPLVFSLNLPPHACSPHTTLFLPLQRPANGEVSLLGTTETVDYPTDTWADIVVEARNNQEIFFNNLETTPVNKTKQCTTFIEAKGRQCARWANDGDIYCCVHLSVQFYTNIVKVEVAPPSADANMCGGTTVICTRCKHWSLPALVSPPESTLKRKIEEVSRDLPEANSCKEIVLPAHFGTPQEYNSSEPMHCLGIGDGVRCNETPKKHTPTLFAYDSMEKTLAPKPGEQVKLHVLESLIAGACAGISSICTYPLKLLKTRLLSKYS</sequence>
<dbReference type="PANTHER" id="PTHR47325">
    <property type="entry name" value="HISTONE-LYSINE N-METHYLTRANSFERASE SUVR5"/>
    <property type="match status" value="1"/>
</dbReference>
<dbReference type="GO" id="GO:0016020">
    <property type="term" value="C:membrane"/>
    <property type="evidence" value="ECO:0007669"/>
    <property type="project" value="UniProtKB-SubCell"/>
</dbReference>
<name>A0A2U1NKB5_ARTAN</name>
<evidence type="ECO:0000256" key="3">
    <source>
        <dbReference type="ARBA" id="ARBA00023136"/>
    </source>
</evidence>
<protein>
    <submittedName>
        <fullName evidence="4">Post-SET domain-containing protein</fullName>
    </submittedName>
</protein>
<dbReference type="Gene3D" id="1.50.40.10">
    <property type="entry name" value="Mitochondrial carrier domain"/>
    <property type="match status" value="1"/>
</dbReference>
<dbReference type="PANTHER" id="PTHR47325:SF1">
    <property type="entry name" value="HISTONE-LYSINE N-METHYLTRANSFERASE SUVR5"/>
    <property type="match status" value="1"/>
</dbReference>
<comment type="caution">
    <text evidence="4">The sequence shown here is derived from an EMBL/GenBank/DDBJ whole genome shotgun (WGS) entry which is preliminary data.</text>
</comment>
<keyword evidence="5" id="KW-1185">Reference proteome</keyword>
<evidence type="ECO:0000313" key="4">
    <source>
        <dbReference type="EMBL" id="PWA73900.1"/>
    </source>
</evidence>
<dbReference type="AlphaFoldDB" id="A0A2U1NKB5"/>
<accession>A0A2U1NKB5</accession>
<dbReference type="EMBL" id="PKPP01002655">
    <property type="protein sequence ID" value="PWA73900.1"/>
    <property type="molecule type" value="Genomic_DNA"/>
</dbReference>